<comment type="catalytic activity">
    <reaction evidence="6">
        <text>precorrin-2 + NAD(+) = sirohydrochlorin + NADH + 2 H(+)</text>
        <dbReference type="Rhea" id="RHEA:15613"/>
        <dbReference type="ChEBI" id="CHEBI:15378"/>
        <dbReference type="ChEBI" id="CHEBI:57540"/>
        <dbReference type="ChEBI" id="CHEBI:57945"/>
        <dbReference type="ChEBI" id="CHEBI:58351"/>
        <dbReference type="ChEBI" id="CHEBI:58827"/>
        <dbReference type="EC" id="1.3.1.76"/>
    </reaction>
</comment>
<reference evidence="7 13" key="1">
    <citation type="journal article" date="2014" name="J. Bacteriol.">
        <title>Role of an Archaeal PitA Transporter in the Copper and Arsenic Resistance of Metallosphaera sedula, an Extreme Thermoacidophile.</title>
        <authorList>
            <person name="McCarthy S."/>
            <person name="Ai C."/>
            <person name="Wheaton G."/>
            <person name="Tevatia R."/>
            <person name="Eckrich V."/>
            <person name="Kelly R."/>
            <person name="Blum P."/>
        </authorList>
    </citation>
    <scope>NUCLEOTIDE SEQUENCE [LARGE SCALE GENOMIC DNA]</scope>
    <source>
        <strain evidence="7 13">CuR1</strain>
    </source>
</reference>
<dbReference type="Proteomes" id="UP000056255">
    <property type="component" value="Chromosome"/>
</dbReference>
<reference evidence="12 14" key="3">
    <citation type="submission" date="2015-07" db="EMBL/GenBank/DDBJ databases">
        <title>Physiological, transcriptional responses and genome re-sequencing of acid resistant extremely thermoacidophilic Metallosphaera sedula SARC-M1.</title>
        <authorList>
            <person name="Ai C."/>
            <person name="McCarthy S."/>
            <person name="Eckrich V."/>
            <person name="Rudrappa D."/>
            <person name="Qiu G."/>
            <person name="Blum P."/>
        </authorList>
    </citation>
    <scope>NUCLEOTIDE SEQUENCE [LARGE SCALE GENOMIC DNA]</scope>
    <source>
        <strain evidence="12 14">SARC-M1</strain>
    </source>
</reference>
<evidence type="ECO:0000256" key="5">
    <source>
        <dbReference type="ARBA" id="ARBA00023244"/>
    </source>
</evidence>
<evidence type="ECO:0000256" key="1">
    <source>
        <dbReference type="ARBA" id="ARBA00005010"/>
    </source>
</evidence>
<dbReference type="Pfam" id="PF13241">
    <property type="entry name" value="NAD_binding_7"/>
    <property type="match status" value="1"/>
</dbReference>
<evidence type="ECO:0000313" key="10">
    <source>
        <dbReference type="EMBL" id="AKV77873.1"/>
    </source>
</evidence>
<dbReference type="AlphaFoldDB" id="A0A088E3J7"/>
<dbReference type="GO" id="GO:0043115">
    <property type="term" value="F:precorrin-2 dehydrogenase activity"/>
    <property type="evidence" value="ECO:0007669"/>
    <property type="project" value="UniProtKB-EC"/>
</dbReference>
<evidence type="ECO:0000313" key="14">
    <source>
        <dbReference type="Proteomes" id="UP000056255"/>
    </source>
</evidence>
<evidence type="ECO:0000313" key="18">
    <source>
        <dbReference type="Proteomes" id="UP000068832"/>
    </source>
</evidence>
<evidence type="ECO:0000313" key="11">
    <source>
        <dbReference type="EMBL" id="AKV80118.1"/>
    </source>
</evidence>
<dbReference type="EMBL" id="CP012176">
    <property type="protein sequence ID" value="AKV82361.1"/>
    <property type="molecule type" value="Genomic_DNA"/>
</dbReference>
<dbReference type="Proteomes" id="UP000061362">
    <property type="component" value="Chromosome"/>
</dbReference>
<evidence type="ECO:0000313" key="17">
    <source>
        <dbReference type="Proteomes" id="UP000062475"/>
    </source>
</evidence>
<reference evidence="15 16" key="2">
    <citation type="journal article" date="2015" name="Genome Announc.">
        <title>Complete Genome Sequences of Evolved Arsenate-Resistant Metallosphaera sedula Strains.</title>
        <authorList>
            <person name="Ai C."/>
            <person name="McCarthy S."/>
            <person name="Schackwitz W."/>
            <person name="Martin J."/>
            <person name="Lipzen A."/>
            <person name="Blum P."/>
        </authorList>
    </citation>
    <scope>NUCLEOTIDE SEQUENCE [LARGE SCALE GENOMIC DNA]</scope>
    <source>
        <strain evidence="10 16">ARS120-1</strain>
        <strain evidence="11 15">ARS120-2</strain>
        <strain evidence="8 18">ARS50-1</strain>
        <strain evidence="9 17">ARS50-2</strain>
    </source>
</reference>
<evidence type="ECO:0000313" key="16">
    <source>
        <dbReference type="Proteomes" id="UP000062398"/>
    </source>
</evidence>
<dbReference type="GO" id="GO:0019354">
    <property type="term" value="P:siroheme biosynthetic process"/>
    <property type="evidence" value="ECO:0007669"/>
    <property type="project" value="UniProtKB-UniPathway"/>
</dbReference>
<evidence type="ECO:0000256" key="2">
    <source>
        <dbReference type="ARBA" id="ARBA00012400"/>
    </source>
</evidence>
<evidence type="ECO:0000313" key="13">
    <source>
        <dbReference type="Proteomes" id="UP000029084"/>
    </source>
</evidence>
<evidence type="ECO:0000313" key="15">
    <source>
        <dbReference type="Proteomes" id="UP000061362"/>
    </source>
</evidence>
<keyword evidence="4" id="KW-0520">NAD</keyword>
<keyword evidence="3" id="KW-0560">Oxidoreductase</keyword>
<evidence type="ECO:0000313" key="12">
    <source>
        <dbReference type="EMBL" id="AKV82361.1"/>
    </source>
</evidence>
<dbReference type="EMBL" id="CP012172">
    <property type="protein sequence ID" value="AKV73383.1"/>
    <property type="molecule type" value="Genomic_DNA"/>
</dbReference>
<evidence type="ECO:0000313" key="7">
    <source>
        <dbReference type="EMBL" id="AIM26377.1"/>
    </source>
</evidence>
<dbReference type="EMBL" id="CP008822">
    <property type="protein sequence ID" value="AIM26377.1"/>
    <property type="molecule type" value="Genomic_DNA"/>
</dbReference>
<evidence type="ECO:0000313" key="8">
    <source>
        <dbReference type="EMBL" id="AKV73383.1"/>
    </source>
</evidence>
<dbReference type="SUPFAM" id="SSF75615">
    <property type="entry name" value="Siroheme synthase middle domains-like"/>
    <property type="match status" value="1"/>
</dbReference>
<accession>A0A088E3J7</accession>
<protein>
    <recommendedName>
        <fullName evidence="2">precorrin-2 dehydrogenase</fullName>
        <ecNumber evidence="2">1.3.1.76</ecNumber>
    </recommendedName>
</protein>
<dbReference type="EC" id="1.3.1.76" evidence="2"/>
<dbReference type="Proteomes" id="UP000029084">
    <property type="component" value="Chromosome"/>
</dbReference>
<dbReference type="GO" id="GO:0004325">
    <property type="term" value="F:ferrochelatase activity"/>
    <property type="evidence" value="ECO:0007669"/>
    <property type="project" value="InterPro"/>
</dbReference>
<proteinExistence type="predicted"/>
<dbReference type="Proteomes" id="UP000068832">
    <property type="component" value="Chromosome"/>
</dbReference>
<dbReference type="OMA" id="THVVVPY"/>
<dbReference type="EMBL" id="CP012174">
    <property type="protein sequence ID" value="AKV77873.1"/>
    <property type="molecule type" value="Genomic_DNA"/>
</dbReference>
<dbReference type="Proteomes" id="UP000062475">
    <property type="component" value="Chromosome"/>
</dbReference>
<evidence type="ECO:0000256" key="6">
    <source>
        <dbReference type="ARBA" id="ARBA00047561"/>
    </source>
</evidence>
<dbReference type="Proteomes" id="UP000062398">
    <property type="component" value="Chromosome"/>
</dbReference>
<dbReference type="InterPro" id="IPR036291">
    <property type="entry name" value="NAD(P)-bd_dom_sf"/>
</dbReference>
<dbReference type="PANTHER" id="PTHR35330:SF1">
    <property type="entry name" value="SIROHEME BIOSYNTHESIS PROTEIN MET8"/>
    <property type="match status" value="1"/>
</dbReference>
<dbReference type="UniPathway" id="UPA00262">
    <property type="reaction ID" value="UER00222"/>
</dbReference>
<organism evidence="7 13">
    <name type="scientific">Metallosphaera sedula</name>
    <dbReference type="NCBI Taxonomy" id="43687"/>
    <lineage>
        <taxon>Archaea</taxon>
        <taxon>Thermoproteota</taxon>
        <taxon>Thermoprotei</taxon>
        <taxon>Sulfolobales</taxon>
        <taxon>Sulfolobaceae</taxon>
        <taxon>Metallosphaera</taxon>
    </lineage>
</organism>
<dbReference type="SUPFAM" id="SSF51735">
    <property type="entry name" value="NAD(P)-binding Rossmann-fold domains"/>
    <property type="match status" value="1"/>
</dbReference>
<dbReference type="EMBL" id="CP012173">
    <property type="protein sequence ID" value="AKV75627.1"/>
    <property type="molecule type" value="Genomic_DNA"/>
</dbReference>
<gene>
    <name evidence="7" type="ORF">HA72_0213</name>
    <name evidence="8" type="ORF">MsedA_0223</name>
    <name evidence="9" type="ORF">MsedB_0223</name>
    <name evidence="10" type="ORF">MsedC_0222</name>
    <name evidence="11" type="ORF">MsedD_0223</name>
    <name evidence="12" type="ORF">MsedE_0223</name>
</gene>
<dbReference type="InterPro" id="IPR028161">
    <property type="entry name" value="Met8-like"/>
</dbReference>
<evidence type="ECO:0000313" key="9">
    <source>
        <dbReference type="EMBL" id="AKV75627.1"/>
    </source>
</evidence>
<sequence length="203" mass="23002">MRILVIGGGKVGSKRALKFSEYGAEVTVLSLAFSEELSKRDDIKKISLDAREVNREFIRNYDIVITATNNPEVNSRICDLCREERKLCNNPTNPSESSFIVPIFYEDEDIGIAVTTMGKSSIMSKVILDRALEALREDPKILLELKVMADVKAMLKRKVADPSIRYVLYQKIFVDREFESFINNGNVNSAMKRAEEIINESSQ</sequence>
<keyword evidence="5" id="KW-0627">Porphyrin biosynthesis</keyword>
<dbReference type="Gene3D" id="3.40.50.720">
    <property type="entry name" value="NAD(P)-binding Rossmann-like Domain"/>
    <property type="match status" value="1"/>
</dbReference>
<evidence type="ECO:0000256" key="3">
    <source>
        <dbReference type="ARBA" id="ARBA00023002"/>
    </source>
</evidence>
<name>A0A088E3J7_9CREN</name>
<dbReference type="PATRIC" id="fig|43687.5.peg.217"/>
<dbReference type="PANTHER" id="PTHR35330">
    <property type="entry name" value="SIROHEME BIOSYNTHESIS PROTEIN MET8"/>
    <property type="match status" value="1"/>
</dbReference>
<dbReference type="OrthoDB" id="10510at2157"/>
<comment type="pathway">
    <text evidence="1">Porphyrin-containing compound metabolism; siroheme biosynthesis; sirohydrochlorin from precorrin-2: step 1/1.</text>
</comment>
<dbReference type="InterPro" id="IPR006367">
    <property type="entry name" value="Sirohaem_synthase_N"/>
</dbReference>
<dbReference type="NCBIfam" id="TIGR01470">
    <property type="entry name" value="cysG_Nterm"/>
    <property type="match status" value="1"/>
</dbReference>
<evidence type="ECO:0000256" key="4">
    <source>
        <dbReference type="ARBA" id="ARBA00023027"/>
    </source>
</evidence>
<dbReference type="EMBL" id="CP012175">
    <property type="protein sequence ID" value="AKV80118.1"/>
    <property type="molecule type" value="Genomic_DNA"/>
</dbReference>